<dbReference type="Proteomes" id="UP001165289">
    <property type="component" value="Unassembled WGS sequence"/>
</dbReference>
<reference evidence="1 2" key="1">
    <citation type="journal article" date="2023" name="BMC Biol.">
        <title>The compact genome of the sponge Oopsacas minuta (Hexactinellida) is lacking key metazoan core genes.</title>
        <authorList>
            <person name="Santini S."/>
            <person name="Schenkelaars Q."/>
            <person name="Jourda C."/>
            <person name="Duchesne M."/>
            <person name="Belahbib H."/>
            <person name="Rocher C."/>
            <person name="Selva M."/>
            <person name="Riesgo A."/>
            <person name="Vervoort M."/>
            <person name="Leys S.P."/>
            <person name="Kodjabachian L."/>
            <person name="Le Bivic A."/>
            <person name="Borchiellini C."/>
            <person name="Claverie J.M."/>
            <person name="Renard E."/>
        </authorList>
    </citation>
    <scope>NUCLEOTIDE SEQUENCE [LARGE SCALE GENOMIC DNA]</scope>
    <source>
        <strain evidence="1">SPO-2</strain>
    </source>
</reference>
<sequence>MMFYDFMRKILMEQSDGNFVDAFHDQAPSKRTVERWYLDFRRERTSLQDETRSERPSPAVSPQTIAAAETLLREDSRINYEQFAENLKIGKAAINTILHDYLRVRRLAAQWIPRTLSEMQLEERVEWCKFMLKHGSICTIRKQCDNLQSGCFLRRSPCLSSRARSVEKKMVASFLCKTGQVAITPLEDRCTANADWCINDCLHKAFEAFSSRRPKTSIRGLLLHYDNASAHTAAKTLDFLAENSVQLVSHPLYSPDLAPWGFSLSPTVKEKIHGIRFENPEEALSALLEEKWHNCFDSWFHRMHFA</sequence>
<organism evidence="1 2">
    <name type="scientific">Oopsacas minuta</name>
    <dbReference type="NCBI Taxonomy" id="111878"/>
    <lineage>
        <taxon>Eukaryota</taxon>
        <taxon>Metazoa</taxon>
        <taxon>Porifera</taxon>
        <taxon>Hexactinellida</taxon>
        <taxon>Hexasterophora</taxon>
        <taxon>Lyssacinosida</taxon>
        <taxon>Leucopsacidae</taxon>
        <taxon>Oopsacas</taxon>
    </lineage>
</organism>
<keyword evidence="2" id="KW-1185">Reference proteome</keyword>
<protein>
    <submittedName>
        <fullName evidence="1">Histone-lysine N-methyltransferase SETMAR-like</fullName>
    </submittedName>
</protein>
<evidence type="ECO:0000313" key="2">
    <source>
        <dbReference type="Proteomes" id="UP001165289"/>
    </source>
</evidence>
<proteinExistence type="predicted"/>
<dbReference type="Gene3D" id="3.30.420.10">
    <property type="entry name" value="Ribonuclease H-like superfamily/Ribonuclease H"/>
    <property type="match status" value="1"/>
</dbReference>
<evidence type="ECO:0000313" key="1">
    <source>
        <dbReference type="EMBL" id="KAI6647830.1"/>
    </source>
</evidence>
<dbReference type="EMBL" id="JAKMXF010000336">
    <property type="protein sequence ID" value="KAI6647830.1"/>
    <property type="molecule type" value="Genomic_DNA"/>
</dbReference>
<dbReference type="PANTHER" id="PTHR46060">
    <property type="entry name" value="MARINER MOS1 TRANSPOSASE-LIKE PROTEIN"/>
    <property type="match status" value="1"/>
</dbReference>
<dbReference type="AlphaFoldDB" id="A0AAV7JGD8"/>
<name>A0AAV7JGD8_9METZ</name>
<dbReference type="GO" id="GO:0003676">
    <property type="term" value="F:nucleic acid binding"/>
    <property type="evidence" value="ECO:0007669"/>
    <property type="project" value="InterPro"/>
</dbReference>
<gene>
    <name evidence="1" type="ORF">LOD99_8417</name>
</gene>
<dbReference type="PANTHER" id="PTHR46060:SF1">
    <property type="entry name" value="MARINER MOS1 TRANSPOSASE-LIKE PROTEIN"/>
    <property type="match status" value="1"/>
</dbReference>
<accession>A0AAV7JGD8</accession>
<comment type="caution">
    <text evidence="1">The sequence shown here is derived from an EMBL/GenBank/DDBJ whole genome shotgun (WGS) entry which is preliminary data.</text>
</comment>
<dbReference type="InterPro" id="IPR036397">
    <property type="entry name" value="RNaseH_sf"/>
</dbReference>
<dbReference type="InterPro" id="IPR052709">
    <property type="entry name" value="Transposase-MT_Hybrid"/>
</dbReference>